<dbReference type="SUPFAM" id="SSF52047">
    <property type="entry name" value="RNI-like"/>
    <property type="match status" value="1"/>
</dbReference>
<dbReference type="EMBL" id="MU155151">
    <property type="protein sequence ID" value="KAF9483641.1"/>
    <property type="molecule type" value="Genomic_DNA"/>
</dbReference>
<proteinExistence type="predicted"/>
<organism evidence="1 2">
    <name type="scientific">Pholiota conissans</name>
    <dbReference type="NCBI Taxonomy" id="109636"/>
    <lineage>
        <taxon>Eukaryota</taxon>
        <taxon>Fungi</taxon>
        <taxon>Dikarya</taxon>
        <taxon>Basidiomycota</taxon>
        <taxon>Agaricomycotina</taxon>
        <taxon>Agaricomycetes</taxon>
        <taxon>Agaricomycetidae</taxon>
        <taxon>Agaricales</taxon>
        <taxon>Agaricineae</taxon>
        <taxon>Strophariaceae</taxon>
        <taxon>Pholiota</taxon>
    </lineage>
</organism>
<dbReference type="AlphaFoldDB" id="A0A9P5ZA41"/>
<evidence type="ECO:0000313" key="1">
    <source>
        <dbReference type="EMBL" id="KAF9483641.1"/>
    </source>
</evidence>
<protein>
    <recommendedName>
        <fullName evidence="3">F-box domain-containing protein</fullName>
    </recommendedName>
</protein>
<reference evidence="1" key="1">
    <citation type="submission" date="2020-11" db="EMBL/GenBank/DDBJ databases">
        <authorList>
            <consortium name="DOE Joint Genome Institute"/>
            <person name="Ahrendt S."/>
            <person name="Riley R."/>
            <person name="Andreopoulos W."/>
            <person name="Labutti K."/>
            <person name="Pangilinan J."/>
            <person name="Ruiz-Duenas F.J."/>
            <person name="Barrasa J.M."/>
            <person name="Sanchez-Garcia M."/>
            <person name="Camarero S."/>
            <person name="Miyauchi S."/>
            <person name="Serrano A."/>
            <person name="Linde D."/>
            <person name="Babiker R."/>
            <person name="Drula E."/>
            <person name="Ayuso-Fernandez I."/>
            <person name="Pacheco R."/>
            <person name="Padilla G."/>
            <person name="Ferreira P."/>
            <person name="Barriuso J."/>
            <person name="Kellner H."/>
            <person name="Castanera R."/>
            <person name="Alfaro M."/>
            <person name="Ramirez L."/>
            <person name="Pisabarro A.G."/>
            <person name="Kuo A."/>
            <person name="Tritt A."/>
            <person name="Lipzen A."/>
            <person name="He G."/>
            <person name="Yan M."/>
            <person name="Ng V."/>
            <person name="Cullen D."/>
            <person name="Martin F."/>
            <person name="Rosso M.-N."/>
            <person name="Henrissat B."/>
            <person name="Hibbett D."/>
            <person name="Martinez A.T."/>
            <person name="Grigoriev I.V."/>
        </authorList>
    </citation>
    <scope>NUCLEOTIDE SEQUENCE</scope>
    <source>
        <strain evidence="1">CIRM-BRFM 674</strain>
    </source>
</reference>
<dbReference type="Gene3D" id="3.80.10.10">
    <property type="entry name" value="Ribonuclease Inhibitor"/>
    <property type="match status" value="1"/>
</dbReference>
<dbReference type="Proteomes" id="UP000807469">
    <property type="component" value="Unassembled WGS sequence"/>
</dbReference>
<name>A0A9P5ZA41_9AGAR</name>
<comment type="caution">
    <text evidence="1">The sequence shown here is derived from an EMBL/GenBank/DDBJ whole genome shotgun (WGS) entry which is preliminary data.</text>
</comment>
<evidence type="ECO:0000313" key="2">
    <source>
        <dbReference type="Proteomes" id="UP000807469"/>
    </source>
</evidence>
<keyword evidence="2" id="KW-1185">Reference proteome</keyword>
<dbReference type="Gene3D" id="1.20.1280.50">
    <property type="match status" value="1"/>
</dbReference>
<dbReference type="InterPro" id="IPR032675">
    <property type="entry name" value="LRR_dom_sf"/>
</dbReference>
<sequence length="444" mass="50893">MTSFAGYDFLTRGVEVPWLPSHYHEITHEKANQIAHIDAEVMRSNDDILKILNRRASLNRMRNSFVPAVNLPAELLATIFEWACCSNDVEPNVFDEECLPQDVKPEDEAKLLQESYTDTCAEIRLAIGRVCSVWRSVALDTPQLWSNITLPVDEEDADDQAEKLQYILSKSGQRPLSVRLVELIAEYDPHKDIDEPLGGIPSTVIDTLEMQAHRLRALNIILPVTWEPALNRMANRMSLLVRITLHIPHDSDTFYPVECFASAPRLREVILMRYNISSVVLPWGQLERLEGKCSGLLKCLDILRRCPRLRHCSIKLNDHDYLNVKVLAPLTHTKLESLKLFMDCSPDDFAAFFDALTLPMLRSLEIDYFQMTPLFTFFVRSACRLETLCLKGVIEEDNLIACLQVLPELRELIRGVGSCGRYRVPTRRILDFVKTHNISFQRPY</sequence>
<evidence type="ECO:0008006" key="3">
    <source>
        <dbReference type="Google" id="ProtNLM"/>
    </source>
</evidence>
<gene>
    <name evidence="1" type="ORF">BDN70DRAFT_276194</name>
</gene>
<dbReference type="OrthoDB" id="2269034at2759"/>
<accession>A0A9P5ZA41</accession>